<gene>
    <name evidence="8" type="ORF">JM658_00465</name>
</gene>
<dbReference type="InterPro" id="IPR011990">
    <property type="entry name" value="TPR-like_helical_dom_sf"/>
</dbReference>
<keyword evidence="9" id="KW-1185">Reference proteome</keyword>
<evidence type="ECO:0000256" key="1">
    <source>
        <dbReference type="ARBA" id="ARBA00000085"/>
    </source>
</evidence>
<evidence type="ECO:0000256" key="4">
    <source>
        <dbReference type="ARBA" id="ARBA00022777"/>
    </source>
</evidence>
<dbReference type="Pfam" id="PF02518">
    <property type="entry name" value="HATPase_c"/>
    <property type="match status" value="1"/>
</dbReference>
<dbReference type="Gene3D" id="3.30.565.10">
    <property type="entry name" value="Histidine kinase-like ATPase, C-terminal domain"/>
    <property type="match status" value="1"/>
</dbReference>
<dbReference type="SUPFAM" id="SSF55874">
    <property type="entry name" value="ATPase domain of HSP90 chaperone/DNA topoisomerase II/histidine kinase"/>
    <property type="match status" value="1"/>
</dbReference>
<name>A0ABS9IYN2_9FLAO</name>
<dbReference type="SUPFAM" id="SSF48452">
    <property type="entry name" value="TPR-like"/>
    <property type="match status" value="1"/>
</dbReference>
<dbReference type="Proteomes" id="UP000829517">
    <property type="component" value="Unassembled WGS sequence"/>
</dbReference>
<dbReference type="Gene3D" id="1.25.40.10">
    <property type="entry name" value="Tetratricopeptide repeat domain"/>
    <property type="match status" value="1"/>
</dbReference>
<evidence type="ECO:0000256" key="5">
    <source>
        <dbReference type="ARBA" id="ARBA00023012"/>
    </source>
</evidence>
<evidence type="ECO:0000256" key="6">
    <source>
        <dbReference type="SAM" id="Coils"/>
    </source>
</evidence>
<feature type="domain" description="Histidine kinase/HSP90-like ATPase" evidence="7">
    <location>
        <begin position="579"/>
        <end position="672"/>
    </location>
</feature>
<keyword evidence="4" id="KW-0418">Kinase</keyword>
<comment type="catalytic activity">
    <reaction evidence="1">
        <text>ATP + protein L-histidine = ADP + protein N-phospho-L-histidine.</text>
        <dbReference type="EC" id="2.7.13.3"/>
    </reaction>
</comment>
<comment type="caution">
    <text evidence="8">The sequence shown here is derived from an EMBL/GenBank/DDBJ whole genome shotgun (WGS) entry which is preliminary data.</text>
</comment>
<evidence type="ECO:0000256" key="3">
    <source>
        <dbReference type="ARBA" id="ARBA00022679"/>
    </source>
</evidence>
<keyword evidence="3" id="KW-0808">Transferase</keyword>
<dbReference type="InterPro" id="IPR036890">
    <property type="entry name" value="HATPase_C_sf"/>
</dbReference>
<dbReference type="InterPro" id="IPR003594">
    <property type="entry name" value="HATPase_dom"/>
</dbReference>
<evidence type="ECO:0000259" key="7">
    <source>
        <dbReference type="Pfam" id="PF02518"/>
    </source>
</evidence>
<keyword evidence="5" id="KW-0902">Two-component regulatory system</keyword>
<organism evidence="8 9">
    <name type="scientific">Joostella atrarenae</name>
    <dbReference type="NCBI Taxonomy" id="679257"/>
    <lineage>
        <taxon>Bacteria</taxon>
        <taxon>Pseudomonadati</taxon>
        <taxon>Bacteroidota</taxon>
        <taxon>Flavobacteriia</taxon>
        <taxon>Flavobacteriales</taxon>
        <taxon>Flavobacteriaceae</taxon>
        <taxon>Joostella</taxon>
    </lineage>
</organism>
<keyword evidence="6" id="KW-0175">Coiled coil</keyword>
<feature type="coiled-coil region" evidence="6">
    <location>
        <begin position="384"/>
        <end position="413"/>
    </location>
</feature>
<reference evidence="8 9" key="1">
    <citation type="submission" date="2021-01" db="EMBL/GenBank/DDBJ databases">
        <title>Genome sequencing of Joostella atrarenae M1-2 (= KCTC 23194).</title>
        <authorList>
            <person name="Zakaria M.R."/>
            <person name="Lam M.Q."/>
            <person name="Chong C.S."/>
        </authorList>
    </citation>
    <scope>NUCLEOTIDE SEQUENCE [LARGE SCALE GENOMIC DNA]</scope>
    <source>
        <strain evidence="8 9">M1-2</strain>
    </source>
</reference>
<dbReference type="PANTHER" id="PTHR24421">
    <property type="entry name" value="NITRATE/NITRITE SENSOR PROTEIN NARX-RELATED"/>
    <property type="match status" value="1"/>
</dbReference>
<protein>
    <recommendedName>
        <fullName evidence="2">histidine kinase</fullName>
        <ecNumber evidence="2">2.7.13.3</ecNumber>
    </recommendedName>
</protein>
<evidence type="ECO:0000313" key="9">
    <source>
        <dbReference type="Proteomes" id="UP000829517"/>
    </source>
</evidence>
<dbReference type="InterPro" id="IPR050482">
    <property type="entry name" value="Sensor_HK_TwoCompSys"/>
</dbReference>
<feature type="coiled-coil region" evidence="6">
    <location>
        <begin position="447"/>
        <end position="474"/>
    </location>
</feature>
<dbReference type="PANTHER" id="PTHR24421:SF10">
    <property type="entry name" value="NITRATE_NITRITE SENSOR PROTEIN NARQ"/>
    <property type="match status" value="1"/>
</dbReference>
<dbReference type="RefSeq" id="WP_236957263.1">
    <property type="nucleotide sequence ID" value="NZ_JAETXX010000001.1"/>
</dbReference>
<evidence type="ECO:0000313" key="8">
    <source>
        <dbReference type="EMBL" id="MCF8713289.1"/>
    </source>
</evidence>
<accession>A0ABS9IYN2</accession>
<proteinExistence type="predicted"/>
<dbReference type="EC" id="2.7.13.3" evidence="2"/>
<dbReference type="EMBL" id="JAETXX010000001">
    <property type="protein sequence ID" value="MCF8713289.1"/>
    <property type="molecule type" value="Genomic_DNA"/>
</dbReference>
<evidence type="ECO:0000256" key="2">
    <source>
        <dbReference type="ARBA" id="ARBA00012438"/>
    </source>
</evidence>
<sequence length="677" mass="78403">MVKKLFLSISLFLITQLCFSQYELSEEFYNVIQDTLKPTDRKDIKLMELLRVLDHNSLAHSEYKKEKDSLIEIVKQNAYKLKGKDRIDASFMLMLYNFNHNHKDSLQTFRYGDTLKSLIGNNKEGHYYQLFMRGSLNATYLIENNQYGKAIDKLNEIISYSDKVEDLAYLPNAYITMGYANFQTFQFDKALKNCVKADSIASIYSTIQFKSYINRVKKDIKVEIPTLQFIDSNNDAYLELAQQNLDTIISHQVPGSDPSHINSNSTFHQSFIHYLKGDFENAKKEFEEINLESVLTNTYFSSSYRIKTLNALLQIKDNKQEEAFNFYDTVEVKAPTDYLYKELLGETLYKYYLDKGDTERSNNLYSQIRETNISQSIYRYQGLIAEANKKYNVGEKEMKIMELENEIQQKKNRDLLLYSTSTLLLILLLGIGILKSKQNKIKALISEETYNKKVRLLEESLQEVDRKVTDNRKEIGQKIHNEYLSSLLALKYLVTDYTQKATSKKAADKLNIIIDELDALYQESRNYSHQLIHDNEDQKSLNIIEYTENLQARFTEVGLLDIETNIPENISDILNKKEQQAIYHLIKESITNTIKHADAKKVMIEISIKDKVCTVLITDNGQKKSKINHNIKMKTKSGVGLESLQQLIKKLNGNIDFINESNGFKTIASFPLSPKSI</sequence>